<comment type="caution">
    <text evidence="3">The sequence shown here is derived from an EMBL/GenBank/DDBJ whole genome shotgun (WGS) entry which is preliminary data.</text>
</comment>
<name>A0AAW2JVE4_SESRA</name>
<reference evidence="3" key="1">
    <citation type="submission" date="2020-06" db="EMBL/GenBank/DDBJ databases">
        <authorList>
            <person name="Li T."/>
            <person name="Hu X."/>
            <person name="Zhang T."/>
            <person name="Song X."/>
            <person name="Zhang H."/>
            <person name="Dai N."/>
            <person name="Sheng W."/>
            <person name="Hou X."/>
            <person name="Wei L."/>
        </authorList>
    </citation>
    <scope>NUCLEOTIDE SEQUENCE</scope>
    <source>
        <strain evidence="3">G02</strain>
        <tissue evidence="3">Leaf</tissue>
    </source>
</reference>
<evidence type="ECO:0000256" key="1">
    <source>
        <dbReference type="ARBA" id="ARBA00022737"/>
    </source>
</evidence>
<proteinExistence type="predicted"/>
<sequence>MTWLRYLGLRNTNMKELPSSLGCLKNLEVLDIARNKGIEVPNVIWKLAKLRCLYMSEIKCKVPLRLDTLKNLQTLKYIPLHNWSPEHAAQLTSVYNLSINLGENLDIRELCTSLAKMESLISLCLVGSVERNIRSLDQLKIFHHLTKLKIVERVAKLPSASNFPPNLSYLKLYESYLHEDPMPVLQKLPQLLYLSLGIDSYIGPQMVISRDGFPRLRVLSLNGLNFLKSIQLEKGAMAELNRLEIIGSPLLESLPEELRFMTNLKELKMETTPQLASKLQGVNSHIISNIPSVELIISEWQGPLTELTLTAAFFFIAGIHKED</sequence>
<evidence type="ECO:0000313" key="3">
    <source>
        <dbReference type="EMBL" id="KAL0298594.1"/>
    </source>
</evidence>
<reference evidence="3" key="2">
    <citation type="journal article" date="2024" name="Plant">
        <title>Genomic evolution and insights into agronomic trait innovations of Sesamum species.</title>
        <authorList>
            <person name="Miao H."/>
            <person name="Wang L."/>
            <person name="Qu L."/>
            <person name="Liu H."/>
            <person name="Sun Y."/>
            <person name="Le M."/>
            <person name="Wang Q."/>
            <person name="Wei S."/>
            <person name="Zheng Y."/>
            <person name="Lin W."/>
            <person name="Duan Y."/>
            <person name="Cao H."/>
            <person name="Xiong S."/>
            <person name="Wang X."/>
            <person name="Wei L."/>
            <person name="Li C."/>
            <person name="Ma Q."/>
            <person name="Ju M."/>
            <person name="Zhao R."/>
            <person name="Li G."/>
            <person name="Mu C."/>
            <person name="Tian Q."/>
            <person name="Mei H."/>
            <person name="Zhang T."/>
            <person name="Gao T."/>
            <person name="Zhang H."/>
        </authorList>
    </citation>
    <scope>NUCLEOTIDE SEQUENCE</scope>
    <source>
        <strain evidence="3">G02</strain>
    </source>
</reference>
<keyword evidence="1" id="KW-0677">Repeat</keyword>
<accession>A0AAW2JVE4</accession>
<dbReference type="EMBL" id="JACGWJ010000031">
    <property type="protein sequence ID" value="KAL0298594.1"/>
    <property type="molecule type" value="Genomic_DNA"/>
</dbReference>
<dbReference type="PANTHER" id="PTHR47186">
    <property type="entry name" value="LEUCINE-RICH REPEAT-CONTAINING PROTEIN 57"/>
    <property type="match status" value="1"/>
</dbReference>
<protein>
    <submittedName>
        <fullName evidence="3">Disease resistance RPP8-like protein 4</fullName>
    </submittedName>
</protein>
<dbReference type="InterPro" id="IPR055414">
    <property type="entry name" value="LRR_R13L4/SHOC2-like"/>
</dbReference>
<feature type="domain" description="Disease resistance R13L4/SHOC-2-like LRR" evidence="2">
    <location>
        <begin position="4"/>
        <end position="246"/>
    </location>
</feature>
<dbReference type="Gene3D" id="3.80.10.10">
    <property type="entry name" value="Ribonuclease Inhibitor"/>
    <property type="match status" value="1"/>
</dbReference>
<dbReference type="AlphaFoldDB" id="A0AAW2JVE4"/>
<gene>
    <name evidence="3" type="ORF">Sradi_6519200</name>
</gene>
<dbReference type="InterPro" id="IPR032675">
    <property type="entry name" value="LRR_dom_sf"/>
</dbReference>
<dbReference type="SUPFAM" id="SSF52058">
    <property type="entry name" value="L domain-like"/>
    <property type="match status" value="1"/>
</dbReference>
<evidence type="ECO:0000259" key="2">
    <source>
        <dbReference type="Pfam" id="PF23598"/>
    </source>
</evidence>
<dbReference type="Pfam" id="PF23598">
    <property type="entry name" value="LRR_14"/>
    <property type="match status" value="1"/>
</dbReference>
<organism evidence="3">
    <name type="scientific">Sesamum radiatum</name>
    <name type="common">Black benniseed</name>
    <dbReference type="NCBI Taxonomy" id="300843"/>
    <lineage>
        <taxon>Eukaryota</taxon>
        <taxon>Viridiplantae</taxon>
        <taxon>Streptophyta</taxon>
        <taxon>Embryophyta</taxon>
        <taxon>Tracheophyta</taxon>
        <taxon>Spermatophyta</taxon>
        <taxon>Magnoliopsida</taxon>
        <taxon>eudicotyledons</taxon>
        <taxon>Gunneridae</taxon>
        <taxon>Pentapetalae</taxon>
        <taxon>asterids</taxon>
        <taxon>lamiids</taxon>
        <taxon>Lamiales</taxon>
        <taxon>Pedaliaceae</taxon>
        <taxon>Sesamum</taxon>
    </lineage>
</organism>
<dbReference type="PANTHER" id="PTHR47186:SF50">
    <property type="entry name" value="FBD DOMAIN-CONTAINING PROTEIN"/>
    <property type="match status" value="1"/>
</dbReference>